<comment type="caution">
    <text evidence="1">The sequence shown here is derived from an EMBL/GenBank/DDBJ whole genome shotgun (WGS) entry which is preliminary data.</text>
</comment>
<dbReference type="AlphaFoldDB" id="A0A4R2RHN1"/>
<evidence type="ECO:0000313" key="2">
    <source>
        <dbReference type="Proteomes" id="UP000294813"/>
    </source>
</evidence>
<dbReference type="EMBL" id="SLXT01000021">
    <property type="protein sequence ID" value="TCP62503.1"/>
    <property type="molecule type" value="Genomic_DNA"/>
</dbReference>
<dbReference type="Proteomes" id="UP000294813">
    <property type="component" value="Unassembled WGS sequence"/>
</dbReference>
<evidence type="ECO:0000313" key="1">
    <source>
        <dbReference type="EMBL" id="TCP62503.1"/>
    </source>
</evidence>
<proteinExistence type="predicted"/>
<name>A0A4R2RHN1_9FIRM</name>
<dbReference type="RefSeq" id="WP_131919810.1">
    <property type="nucleotide sequence ID" value="NZ_JAOQNU010000020.1"/>
</dbReference>
<accession>A0A4R2RHN1</accession>
<organism evidence="1 2">
    <name type="scientific">Heliophilum fasciatum</name>
    <dbReference type="NCBI Taxonomy" id="35700"/>
    <lineage>
        <taxon>Bacteria</taxon>
        <taxon>Bacillati</taxon>
        <taxon>Bacillota</taxon>
        <taxon>Clostridia</taxon>
        <taxon>Eubacteriales</taxon>
        <taxon>Heliobacteriaceae</taxon>
        <taxon>Heliophilum</taxon>
    </lineage>
</organism>
<sequence>MARIIDMTLINKTALMCDQDPSEESLARLLELMAPVVEHTARKYSRLTGLELNLIISELEEVVWKASVGYDGRSAFTQRFHTYAKDKEIDFIRYCNRLKRTLCTEVSMDAPLRSAENLSYKNLFEDRFNLEEEVIAKVDIEKKLAGFTRTNEQFGKILELMLLESVQEPNGTKYGIR</sequence>
<dbReference type="OrthoDB" id="9859387at2"/>
<reference evidence="1 2" key="1">
    <citation type="submission" date="2019-03" db="EMBL/GenBank/DDBJ databases">
        <title>Genomic Encyclopedia of Type Strains, Phase IV (KMG-IV): sequencing the most valuable type-strain genomes for metagenomic binning, comparative biology and taxonomic classification.</title>
        <authorList>
            <person name="Goeker M."/>
        </authorList>
    </citation>
    <scope>NUCLEOTIDE SEQUENCE [LARGE SCALE GENOMIC DNA]</scope>
    <source>
        <strain evidence="1 2">DSM 11170</strain>
    </source>
</reference>
<keyword evidence="2" id="KW-1185">Reference proteome</keyword>
<protein>
    <submittedName>
        <fullName evidence="1">Uncharacterized protein</fullName>
    </submittedName>
</protein>
<gene>
    <name evidence="1" type="ORF">EDD73_1211</name>
</gene>